<dbReference type="EMBL" id="JBHUMX010000041">
    <property type="protein sequence ID" value="MFD2630122.1"/>
    <property type="molecule type" value="Genomic_DNA"/>
</dbReference>
<evidence type="ECO:0000313" key="3">
    <source>
        <dbReference type="Proteomes" id="UP001597451"/>
    </source>
</evidence>
<keyword evidence="3" id="KW-1185">Reference proteome</keyword>
<feature type="transmembrane region" description="Helical" evidence="1">
    <location>
        <begin position="158"/>
        <end position="181"/>
    </location>
</feature>
<comment type="caution">
    <text evidence="2">The sequence shown here is derived from an EMBL/GenBank/DDBJ whole genome shotgun (WGS) entry which is preliminary data.</text>
</comment>
<evidence type="ECO:0000256" key="1">
    <source>
        <dbReference type="SAM" id="Phobius"/>
    </source>
</evidence>
<name>A0ABW5Q4C0_9BACI</name>
<dbReference type="Proteomes" id="UP001597451">
    <property type="component" value="Unassembled WGS sequence"/>
</dbReference>
<feature type="transmembrane region" description="Helical" evidence="1">
    <location>
        <begin position="103"/>
        <end position="124"/>
    </location>
</feature>
<gene>
    <name evidence="2" type="ORF">ACFSUN_15150</name>
</gene>
<feature type="transmembrane region" description="Helical" evidence="1">
    <location>
        <begin position="75"/>
        <end position="97"/>
    </location>
</feature>
<feature type="transmembrane region" description="Helical" evidence="1">
    <location>
        <begin position="46"/>
        <end position="68"/>
    </location>
</feature>
<dbReference type="Pfam" id="PF19700">
    <property type="entry name" value="DUF6198"/>
    <property type="match status" value="1"/>
</dbReference>
<dbReference type="RefSeq" id="WP_379563039.1">
    <property type="nucleotide sequence ID" value="NZ_JBHUMX010000041.1"/>
</dbReference>
<organism evidence="2 3">
    <name type="scientific">Oceanobacillus kapialis</name>
    <dbReference type="NCBI Taxonomy" id="481353"/>
    <lineage>
        <taxon>Bacteria</taxon>
        <taxon>Bacillati</taxon>
        <taxon>Bacillota</taxon>
        <taxon>Bacilli</taxon>
        <taxon>Bacillales</taxon>
        <taxon>Bacillaceae</taxon>
        <taxon>Oceanobacillus</taxon>
    </lineage>
</organism>
<accession>A0ABW5Q4C0</accession>
<dbReference type="PANTHER" id="PTHR40078">
    <property type="entry name" value="INTEGRAL MEMBRANE PROTEIN-RELATED"/>
    <property type="match status" value="1"/>
</dbReference>
<reference evidence="3" key="1">
    <citation type="journal article" date="2019" name="Int. J. Syst. Evol. Microbiol.">
        <title>The Global Catalogue of Microorganisms (GCM) 10K type strain sequencing project: providing services to taxonomists for standard genome sequencing and annotation.</title>
        <authorList>
            <consortium name="The Broad Institute Genomics Platform"/>
            <consortium name="The Broad Institute Genome Sequencing Center for Infectious Disease"/>
            <person name="Wu L."/>
            <person name="Ma J."/>
        </authorList>
    </citation>
    <scope>NUCLEOTIDE SEQUENCE [LARGE SCALE GENOMIC DNA]</scope>
    <source>
        <strain evidence="3">TISTR 1858</strain>
    </source>
</reference>
<dbReference type="InterPro" id="IPR038750">
    <property type="entry name" value="YczE/YyaS-like"/>
</dbReference>
<keyword evidence="1" id="KW-0812">Transmembrane</keyword>
<protein>
    <submittedName>
        <fullName evidence="2">YitT family protein</fullName>
    </submittedName>
</protein>
<proteinExistence type="predicted"/>
<dbReference type="PANTHER" id="PTHR40078:SF1">
    <property type="entry name" value="INTEGRAL MEMBRANE PROTEIN"/>
    <property type="match status" value="1"/>
</dbReference>
<keyword evidence="1" id="KW-0472">Membrane</keyword>
<keyword evidence="1" id="KW-1133">Transmembrane helix</keyword>
<sequence>MFKSVRWGVFFIGLMLFSMGISIAINMQHLGIHPWDVLNVALYEKLGLSIGSWAIIISVMLIIVSWFLDKSYIRLGTFLNGILVGVFVDIFLFLDFLPHASNSWMDVLIIILGIVLMGIGGGVYNAAGVGSGPRDGFMLSISDKLGASIGKIRIITECLVLLIGLLLGGPVFFFTFIFTFIQSPIFQFMYKLLGSHLNKMETSLGEKALQKRGAGL</sequence>
<feature type="transmembrane region" description="Helical" evidence="1">
    <location>
        <begin position="7"/>
        <end position="26"/>
    </location>
</feature>
<evidence type="ECO:0000313" key="2">
    <source>
        <dbReference type="EMBL" id="MFD2630122.1"/>
    </source>
</evidence>